<dbReference type="InterPro" id="IPR036397">
    <property type="entry name" value="RNaseH_sf"/>
</dbReference>
<keyword evidence="3" id="KW-1185">Reference proteome</keyword>
<name>A0AAV2RAK1_MEGNR</name>
<dbReference type="SUPFAM" id="SSF53098">
    <property type="entry name" value="Ribonuclease H-like"/>
    <property type="match status" value="1"/>
</dbReference>
<protein>
    <recommendedName>
        <fullName evidence="1">Exonuclease domain-containing protein</fullName>
    </recommendedName>
</protein>
<dbReference type="Pfam" id="PF00929">
    <property type="entry name" value="RNase_T"/>
    <property type="match status" value="1"/>
</dbReference>
<reference evidence="2 3" key="1">
    <citation type="submission" date="2024-05" db="EMBL/GenBank/DDBJ databases">
        <authorList>
            <person name="Wallberg A."/>
        </authorList>
    </citation>
    <scope>NUCLEOTIDE SEQUENCE [LARGE SCALE GENOMIC DNA]</scope>
</reference>
<evidence type="ECO:0000313" key="2">
    <source>
        <dbReference type="EMBL" id="CAL4116865.1"/>
    </source>
</evidence>
<feature type="domain" description="Exonuclease" evidence="1">
    <location>
        <begin position="99"/>
        <end position="290"/>
    </location>
</feature>
<organism evidence="2 3">
    <name type="scientific">Meganyctiphanes norvegica</name>
    <name type="common">Northern krill</name>
    <name type="synonym">Thysanopoda norvegica</name>
    <dbReference type="NCBI Taxonomy" id="48144"/>
    <lineage>
        <taxon>Eukaryota</taxon>
        <taxon>Metazoa</taxon>
        <taxon>Ecdysozoa</taxon>
        <taxon>Arthropoda</taxon>
        <taxon>Crustacea</taxon>
        <taxon>Multicrustacea</taxon>
        <taxon>Malacostraca</taxon>
        <taxon>Eumalacostraca</taxon>
        <taxon>Eucarida</taxon>
        <taxon>Euphausiacea</taxon>
        <taxon>Euphausiidae</taxon>
        <taxon>Meganyctiphanes</taxon>
    </lineage>
</organism>
<dbReference type="Gene3D" id="3.30.420.10">
    <property type="entry name" value="Ribonuclease H-like superfamily/Ribonuclease H"/>
    <property type="match status" value="1"/>
</dbReference>
<dbReference type="Proteomes" id="UP001497623">
    <property type="component" value="Unassembled WGS sequence"/>
</dbReference>
<evidence type="ECO:0000313" key="3">
    <source>
        <dbReference type="Proteomes" id="UP001497623"/>
    </source>
</evidence>
<comment type="caution">
    <text evidence="2">The sequence shown here is derived from an EMBL/GenBank/DDBJ whole genome shotgun (WGS) entry which is preliminary data.</text>
</comment>
<dbReference type="GO" id="GO:0003676">
    <property type="term" value="F:nucleic acid binding"/>
    <property type="evidence" value="ECO:0007669"/>
    <property type="project" value="InterPro"/>
</dbReference>
<dbReference type="AlphaFoldDB" id="A0AAV2RAK1"/>
<dbReference type="SMART" id="SM00479">
    <property type="entry name" value="EXOIII"/>
    <property type="match status" value="1"/>
</dbReference>
<dbReference type="InterPro" id="IPR013520">
    <property type="entry name" value="Ribonucl_H"/>
</dbReference>
<dbReference type="InterPro" id="IPR012337">
    <property type="entry name" value="RNaseH-like_sf"/>
</dbReference>
<accession>A0AAV2RAK1</accession>
<proteinExistence type="predicted"/>
<dbReference type="EMBL" id="CAXKWB010016696">
    <property type="protein sequence ID" value="CAL4116865.1"/>
    <property type="molecule type" value="Genomic_DNA"/>
</dbReference>
<evidence type="ECO:0000259" key="1">
    <source>
        <dbReference type="SMART" id="SM00479"/>
    </source>
</evidence>
<sequence length="366" mass="41518">MIHKRVALAVTKRNDGMSTALSEFYSELGLSAIPQRLVKRLGHKKKKVTNSKAANIRRKERIAYAEKRTACLAMKEYDRAIDLETFHQVNVNIDLLDKTVIFYDLETSGLARDSDILQIAGIKYNTLSGREEDVFSNYCLPTKPIPNTASAVNKLYTNVDCTTLSIQTDKGLQEVNASPLRLVLNQFWSWIVHDYEQNPGQRLLVGFNNSSFDDHVLLHHSREKLQIDLLTAVRKTIFTVDLKYIVKGQGSLAEIYSENKCSGNIQFHDALEDTRALISITSVKEIQLRQLVKDCRSLESVVQKRIHPLLKAKLVTPLVAKKIGMMTCDDYLAMSETNLIRFLENNNLNATSIKSCIGKRKKFNKN</sequence>
<gene>
    <name evidence="2" type="ORF">MNOR_LOCUS21064</name>
</gene>